<feature type="chain" id="PRO_5042854992" evidence="1">
    <location>
        <begin position="21"/>
        <end position="132"/>
    </location>
</feature>
<evidence type="ECO:0000313" key="3">
    <source>
        <dbReference type="Proteomes" id="UP001347796"/>
    </source>
</evidence>
<organism evidence="2 3">
    <name type="scientific">Patella caerulea</name>
    <name type="common">Rayed Mediterranean limpet</name>
    <dbReference type="NCBI Taxonomy" id="87958"/>
    <lineage>
        <taxon>Eukaryota</taxon>
        <taxon>Metazoa</taxon>
        <taxon>Spiralia</taxon>
        <taxon>Lophotrochozoa</taxon>
        <taxon>Mollusca</taxon>
        <taxon>Gastropoda</taxon>
        <taxon>Patellogastropoda</taxon>
        <taxon>Patelloidea</taxon>
        <taxon>Patellidae</taxon>
        <taxon>Patella</taxon>
    </lineage>
</organism>
<dbReference type="AlphaFoldDB" id="A0AAN8GG67"/>
<evidence type="ECO:0000313" key="2">
    <source>
        <dbReference type="EMBL" id="KAK6166449.1"/>
    </source>
</evidence>
<dbReference type="EMBL" id="JAZGQO010000021">
    <property type="protein sequence ID" value="KAK6166449.1"/>
    <property type="molecule type" value="Genomic_DNA"/>
</dbReference>
<gene>
    <name evidence="2" type="ORF">SNE40_023137</name>
</gene>
<accession>A0AAN8GG67</accession>
<dbReference type="Proteomes" id="UP001347796">
    <property type="component" value="Unassembled WGS sequence"/>
</dbReference>
<dbReference type="GO" id="GO:0031395">
    <property type="term" value="C:bursicon neuropeptide hormone complex"/>
    <property type="evidence" value="ECO:0007669"/>
    <property type="project" value="InterPro"/>
</dbReference>
<keyword evidence="3" id="KW-1185">Reference proteome</keyword>
<evidence type="ECO:0000256" key="1">
    <source>
        <dbReference type="SAM" id="SignalP"/>
    </source>
</evidence>
<name>A0AAN8GG67_PATCE</name>
<dbReference type="GO" id="GO:0001664">
    <property type="term" value="F:G protein-coupled receptor binding"/>
    <property type="evidence" value="ECO:0007669"/>
    <property type="project" value="InterPro"/>
</dbReference>
<dbReference type="GO" id="GO:0005184">
    <property type="term" value="F:neuropeptide hormone activity"/>
    <property type="evidence" value="ECO:0007669"/>
    <property type="project" value="InterPro"/>
</dbReference>
<proteinExistence type="predicted"/>
<feature type="signal peptide" evidence="1">
    <location>
        <begin position="1"/>
        <end position="20"/>
    </location>
</feature>
<comment type="caution">
    <text evidence="2">The sequence shown here is derived from an EMBL/GenBank/DDBJ whole genome shotgun (WGS) entry which is preliminary data.</text>
</comment>
<dbReference type="GO" id="GO:0007186">
    <property type="term" value="P:G protein-coupled receptor signaling pathway"/>
    <property type="evidence" value="ECO:0007669"/>
    <property type="project" value="TreeGrafter"/>
</dbReference>
<protein>
    <submittedName>
        <fullName evidence="2">Uncharacterized protein</fullName>
    </submittedName>
</protein>
<keyword evidence="1" id="KW-0732">Signal</keyword>
<dbReference type="PANTHER" id="PTHR41151:SF1">
    <property type="entry name" value="PARTNER OF BURSICON"/>
    <property type="match status" value="1"/>
</dbReference>
<dbReference type="PANTHER" id="PTHR41151">
    <property type="entry name" value="PARTNER OF BURSICON"/>
    <property type="match status" value="1"/>
</dbReference>
<reference evidence="2 3" key="1">
    <citation type="submission" date="2024-01" db="EMBL/GenBank/DDBJ databases">
        <title>The genome of the rayed Mediterranean limpet Patella caerulea (Linnaeus, 1758).</title>
        <authorList>
            <person name="Anh-Thu Weber A."/>
            <person name="Halstead-Nussloch G."/>
        </authorList>
    </citation>
    <scope>NUCLEOTIDE SEQUENCE [LARGE SCALE GENOMIC DNA]</scope>
    <source>
        <strain evidence="2">AATW-2023a</strain>
        <tissue evidence="2">Whole specimen</tissue>
    </source>
</reference>
<dbReference type="InterPro" id="IPR034441">
    <property type="entry name" value="Bursicon_suB"/>
</dbReference>
<sequence>MSLLIKEFFIFSVTILVTMATFPNHADMCQTLPTEIEIVKEIRVEHLGRDLVLSCVAKIRVNKCEGVCVSSVSPSVMNHRGLKKDCKCCRERELVSRDIVLHECYHDGELIPGIRQTQVMEPVDCGCYECHN</sequence>